<dbReference type="EMBL" id="LAZR01007705">
    <property type="protein sequence ID" value="KKM83492.1"/>
    <property type="molecule type" value="Genomic_DNA"/>
</dbReference>
<accession>A0A0F9NQF3</accession>
<evidence type="ECO:0000313" key="1">
    <source>
        <dbReference type="EMBL" id="KKM83492.1"/>
    </source>
</evidence>
<dbReference type="AlphaFoldDB" id="A0A0F9NQF3"/>
<comment type="caution">
    <text evidence="1">The sequence shown here is derived from an EMBL/GenBank/DDBJ whole genome shotgun (WGS) entry which is preliminary data.</text>
</comment>
<proteinExistence type="predicted"/>
<gene>
    <name evidence="1" type="ORF">LCGC14_1308860</name>
</gene>
<organism evidence="1">
    <name type="scientific">marine sediment metagenome</name>
    <dbReference type="NCBI Taxonomy" id="412755"/>
    <lineage>
        <taxon>unclassified sequences</taxon>
        <taxon>metagenomes</taxon>
        <taxon>ecological metagenomes</taxon>
    </lineage>
</organism>
<protein>
    <submittedName>
        <fullName evidence="1">Uncharacterized protein</fullName>
    </submittedName>
</protein>
<sequence>MVAFLACGHPPGCLVLDITSDDEDATVCAWCMHVAGMHEQIGRLEAVLEGKAVVIQPGATAVLQGPIGLLRMEGGVLDVRGAVTNLEMHGGALHTHSPESTLDVASGS</sequence>
<name>A0A0F9NQF3_9ZZZZ</name>
<reference evidence="1" key="1">
    <citation type="journal article" date="2015" name="Nature">
        <title>Complex archaea that bridge the gap between prokaryotes and eukaryotes.</title>
        <authorList>
            <person name="Spang A."/>
            <person name="Saw J.H."/>
            <person name="Jorgensen S.L."/>
            <person name="Zaremba-Niedzwiedzka K."/>
            <person name="Martijn J."/>
            <person name="Lind A.E."/>
            <person name="van Eijk R."/>
            <person name="Schleper C."/>
            <person name="Guy L."/>
            <person name="Ettema T.J."/>
        </authorList>
    </citation>
    <scope>NUCLEOTIDE SEQUENCE</scope>
</reference>